<evidence type="ECO:0000313" key="3">
    <source>
        <dbReference type="Proteomes" id="UP000219072"/>
    </source>
</evidence>
<accession>A0A286DSL5</accession>
<dbReference type="EMBL" id="OCNE01000003">
    <property type="protein sequence ID" value="SOD61554.1"/>
    <property type="molecule type" value="Genomic_DNA"/>
</dbReference>
<dbReference type="PANTHER" id="PTHR36440">
    <property type="entry name" value="PUTATIVE (AFU_ORTHOLOGUE AFUA_8G07350)-RELATED"/>
    <property type="match status" value="1"/>
</dbReference>
<protein>
    <submittedName>
        <fullName evidence="2">Cupin domain-containing protein</fullName>
    </submittedName>
</protein>
<dbReference type="InterPro" id="IPR011051">
    <property type="entry name" value="RmlC_Cupin_sf"/>
</dbReference>
<dbReference type="InterPro" id="IPR014710">
    <property type="entry name" value="RmlC-like_jellyroll"/>
</dbReference>
<dbReference type="RefSeq" id="WP_245880418.1">
    <property type="nucleotide sequence ID" value="NZ_OCNE01000003.1"/>
</dbReference>
<keyword evidence="3" id="KW-1185">Reference proteome</keyword>
<name>A0A286DSL5_9ACTN</name>
<dbReference type="Proteomes" id="UP000219072">
    <property type="component" value="Unassembled WGS sequence"/>
</dbReference>
<dbReference type="Gene3D" id="2.60.120.10">
    <property type="entry name" value="Jelly Rolls"/>
    <property type="match status" value="1"/>
</dbReference>
<dbReference type="InterPro" id="IPR053146">
    <property type="entry name" value="QDO-like"/>
</dbReference>
<dbReference type="InterPro" id="IPR013096">
    <property type="entry name" value="Cupin_2"/>
</dbReference>
<dbReference type="Pfam" id="PF07883">
    <property type="entry name" value="Cupin_2"/>
    <property type="match status" value="1"/>
</dbReference>
<proteinExistence type="predicted"/>
<organism evidence="2 3">
    <name type="scientific">Streptomyces zhaozhouensis</name>
    <dbReference type="NCBI Taxonomy" id="1300267"/>
    <lineage>
        <taxon>Bacteria</taxon>
        <taxon>Bacillati</taxon>
        <taxon>Actinomycetota</taxon>
        <taxon>Actinomycetes</taxon>
        <taxon>Kitasatosporales</taxon>
        <taxon>Streptomycetaceae</taxon>
        <taxon>Streptomyces</taxon>
    </lineage>
</organism>
<dbReference type="PANTHER" id="PTHR36440:SF1">
    <property type="entry name" value="PUTATIVE (AFU_ORTHOLOGUE AFUA_8G07350)-RELATED"/>
    <property type="match status" value="1"/>
</dbReference>
<dbReference type="AlphaFoldDB" id="A0A286DSL5"/>
<dbReference type="SUPFAM" id="SSF51182">
    <property type="entry name" value="RmlC-like cupins"/>
    <property type="match status" value="1"/>
</dbReference>
<evidence type="ECO:0000313" key="2">
    <source>
        <dbReference type="EMBL" id="SOD61554.1"/>
    </source>
</evidence>
<feature type="domain" description="Cupin type-2" evidence="1">
    <location>
        <begin position="42"/>
        <end position="109"/>
    </location>
</feature>
<gene>
    <name evidence="2" type="ORF">SAMN06297387_103227</name>
</gene>
<sequence length="157" mass="17328">MTMALAHLAQREQQQKLEWLDGGTFSVLLGKDDTEGKLTVGRFDVPRGEAPPFHLHTREDEVFLLVRGTALVWCGEEEHELGEGGIVYLPRGVPHSYRITSERADLLVITTPGGIEGMFRHAGRDLATPRPEGFEISPSLLAEASERYGNVIVGPPR</sequence>
<evidence type="ECO:0000259" key="1">
    <source>
        <dbReference type="Pfam" id="PF07883"/>
    </source>
</evidence>
<reference evidence="2 3" key="1">
    <citation type="submission" date="2017-09" db="EMBL/GenBank/DDBJ databases">
        <authorList>
            <person name="Ehlers B."/>
            <person name="Leendertz F.H."/>
        </authorList>
    </citation>
    <scope>NUCLEOTIDE SEQUENCE [LARGE SCALE GENOMIC DNA]</scope>
    <source>
        <strain evidence="2 3">CGMCC 4.7095</strain>
    </source>
</reference>